<dbReference type="PANTHER" id="PTHR30505:SF28">
    <property type="entry name" value="PTS SYSTEM 2-O-ALPHA-MANNOSYL-D-GLYCERATE-SPECIFIC EIIABC COMPONENT"/>
    <property type="match status" value="1"/>
</dbReference>
<keyword evidence="10 12" id="KW-1133">Transmembrane helix</keyword>
<dbReference type="PANTHER" id="PTHR30505">
    <property type="entry name" value="FRUCTOSE-LIKE PERMEASE"/>
    <property type="match status" value="1"/>
</dbReference>
<dbReference type="PROSITE" id="PS51099">
    <property type="entry name" value="PTS_EIIB_TYPE_2"/>
    <property type="match status" value="1"/>
</dbReference>
<dbReference type="InterPro" id="IPR016152">
    <property type="entry name" value="PTrfase/Anion_transptr"/>
</dbReference>
<dbReference type="InterPro" id="IPR003501">
    <property type="entry name" value="PTS_EIIB_2/3"/>
</dbReference>
<accession>A0A9D1M1K1</accession>
<gene>
    <name evidence="16" type="ORF">IAB70_05085</name>
</gene>
<dbReference type="EMBL" id="DVNH01000038">
    <property type="protein sequence ID" value="HIU51976.1"/>
    <property type="molecule type" value="Genomic_DNA"/>
</dbReference>
<evidence type="ECO:0000256" key="11">
    <source>
        <dbReference type="ARBA" id="ARBA00023136"/>
    </source>
</evidence>
<dbReference type="GO" id="GO:0009401">
    <property type="term" value="P:phosphoenolpyruvate-dependent sugar phosphotransferase system"/>
    <property type="evidence" value="ECO:0007669"/>
    <property type="project" value="UniProtKB-KW"/>
</dbReference>
<comment type="caution">
    <text evidence="16">The sequence shown here is derived from an EMBL/GenBank/DDBJ whole genome shotgun (WGS) entry which is preliminary data.</text>
</comment>
<evidence type="ECO:0000256" key="8">
    <source>
        <dbReference type="ARBA" id="ARBA00022683"/>
    </source>
</evidence>
<dbReference type="InterPro" id="IPR013014">
    <property type="entry name" value="PTS_EIIC_2"/>
</dbReference>
<dbReference type="CDD" id="cd05569">
    <property type="entry name" value="PTS_IIB_fructose"/>
    <property type="match status" value="1"/>
</dbReference>
<evidence type="ECO:0000259" key="14">
    <source>
        <dbReference type="PROSITE" id="PS51099"/>
    </source>
</evidence>
<dbReference type="Gene3D" id="3.40.50.2300">
    <property type="match status" value="1"/>
</dbReference>
<dbReference type="InterPro" id="IPR002178">
    <property type="entry name" value="PTS_EIIA_type-2_dom"/>
</dbReference>
<feature type="transmembrane region" description="Helical" evidence="12">
    <location>
        <begin position="433"/>
        <end position="454"/>
    </location>
</feature>
<dbReference type="PROSITE" id="PS51094">
    <property type="entry name" value="PTS_EIIA_TYPE_2"/>
    <property type="match status" value="1"/>
</dbReference>
<evidence type="ECO:0000256" key="2">
    <source>
        <dbReference type="ARBA" id="ARBA00004496"/>
    </source>
</evidence>
<dbReference type="AlphaFoldDB" id="A0A9D1M1K1"/>
<evidence type="ECO:0000313" key="17">
    <source>
        <dbReference type="Proteomes" id="UP000824093"/>
    </source>
</evidence>
<keyword evidence="4" id="KW-1003">Cell membrane</keyword>
<feature type="domain" description="PTS EIIA type-2" evidence="13">
    <location>
        <begin position="5"/>
        <end position="149"/>
    </location>
</feature>
<sequence length="648" mass="69323">MRITDLLSRDAVELNVSAGSKNEIIQKMVDLMDKTGNISDKKEYERLVFEREKEGTTGVGEGIAIPHGKSDCVKRPGLAAAVVPNGVEFDSLDGKPVNLIFLIAAPNTKDNVHLDVLSRLSTLLMDLDFKNKLVQAKTKEEFLRLIDKAEKEKFANEVKEETESGYEILGITACPTGIAHTYMAAESLENKGKELGHLVKIETQGQSGVKNRLTKEEIRRAKAIIIAADVNVDLSRFDGKRVVRAKVADGIHKPEELIKAALDPEKTPIYHHTGNQEVEENGKDGLGSRVYKHLMSGVTHMLPFVVGGGILIAISFLLDDYSINPANFGMNTPIAAFFKTIGGFAFDFMLCILAGYIAMSIADRPGLAVGFVGGAIAKAGTTFSSLTNSDEVLVSSGFIGALLAGFIGGFVVLLLRRLFRFLPKSLEGIKPILIYPVGGILLIGLIMVFINPFVATINTGLNNFLSSMSGANKILLGAILGGMMSVDLGGPFNKAAYTFGTGMLAEGQYEIMAAVMAGGMVAPLAIAILATFFPKKLPKKDRQSALLNYVMGFSFITEGAIPFASADPLRVLVSCIIGSAVSGAMSMLFGCTLMAPHGGIFVLPVVGNAALYLVSIVVGSVVAALIMAAWKKNVWENSDKKKNVKAKA</sequence>
<comment type="subcellular location">
    <subcellularLocation>
        <location evidence="1">Cell inner membrane</location>
        <topology evidence="1">Multi-pass membrane protein</topology>
    </subcellularLocation>
    <subcellularLocation>
        <location evidence="2">Cytoplasm</location>
    </subcellularLocation>
</comment>
<evidence type="ECO:0000256" key="5">
    <source>
        <dbReference type="ARBA" id="ARBA00022553"/>
    </source>
</evidence>
<evidence type="ECO:0000259" key="15">
    <source>
        <dbReference type="PROSITE" id="PS51104"/>
    </source>
</evidence>
<feature type="transmembrane region" description="Helical" evidence="12">
    <location>
        <begin position="298"/>
        <end position="317"/>
    </location>
</feature>
<reference evidence="16" key="2">
    <citation type="journal article" date="2021" name="PeerJ">
        <title>Extensive microbial diversity within the chicken gut microbiome revealed by metagenomics and culture.</title>
        <authorList>
            <person name="Gilroy R."/>
            <person name="Ravi A."/>
            <person name="Getino M."/>
            <person name="Pursley I."/>
            <person name="Horton D.L."/>
            <person name="Alikhan N.F."/>
            <person name="Baker D."/>
            <person name="Gharbi K."/>
            <person name="Hall N."/>
            <person name="Watson M."/>
            <person name="Adriaenssens E.M."/>
            <person name="Foster-Nyarko E."/>
            <person name="Jarju S."/>
            <person name="Secka A."/>
            <person name="Antonio M."/>
            <person name="Oren A."/>
            <person name="Chaudhuri R.R."/>
            <person name="La Ragione R."/>
            <person name="Hildebrand F."/>
            <person name="Pallen M.J."/>
        </authorList>
    </citation>
    <scope>NUCLEOTIDE SEQUENCE</scope>
    <source>
        <strain evidence="16">CHK195-15760</strain>
    </source>
</reference>
<feature type="domain" description="PTS EIIC type-2" evidence="15">
    <location>
        <begin position="290"/>
        <end position="640"/>
    </location>
</feature>
<evidence type="ECO:0000256" key="10">
    <source>
        <dbReference type="ARBA" id="ARBA00022989"/>
    </source>
</evidence>
<keyword evidence="5" id="KW-0597">Phosphoprotein</keyword>
<dbReference type="FunFam" id="3.40.50.2300:FF:000014">
    <property type="entry name" value="PTS system fructose-like transporter subunit IIB"/>
    <property type="match status" value="1"/>
</dbReference>
<dbReference type="NCBIfam" id="TIGR00848">
    <property type="entry name" value="fruA"/>
    <property type="match status" value="1"/>
</dbReference>
<keyword evidence="9 12" id="KW-0812">Transmembrane</keyword>
<dbReference type="InterPro" id="IPR006327">
    <property type="entry name" value="PTS_IIC_fruc"/>
</dbReference>
<proteinExistence type="predicted"/>
<keyword evidence="6 16" id="KW-0762">Sugar transport</keyword>
<reference evidence="16" key="1">
    <citation type="submission" date="2020-10" db="EMBL/GenBank/DDBJ databases">
        <authorList>
            <person name="Gilroy R."/>
        </authorList>
    </citation>
    <scope>NUCLEOTIDE SEQUENCE</scope>
    <source>
        <strain evidence="16">CHK195-15760</strain>
    </source>
</reference>
<dbReference type="PROSITE" id="PS00372">
    <property type="entry name" value="PTS_EIIA_TYPE_2_HIS"/>
    <property type="match status" value="1"/>
</dbReference>
<feature type="transmembrane region" description="Helical" evidence="12">
    <location>
        <begin position="337"/>
        <end position="359"/>
    </location>
</feature>
<keyword evidence="8" id="KW-0598">Phosphotransferase system</keyword>
<name>A0A9D1M1K1_9FIRM</name>
<evidence type="ECO:0000256" key="9">
    <source>
        <dbReference type="ARBA" id="ARBA00022692"/>
    </source>
</evidence>
<dbReference type="GO" id="GO:0005351">
    <property type="term" value="F:carbohydrate:proton symporter activity"/>
    <property type="evidence" value="ECO:0007669"/>
    <property type="project" value="InterPro"/>
</dbReference>
<dbReference type="Pfam" id="PF00359">
    <property type="entry name" value="PTS_EIIA_2"/>
    <property type="match status" value="1"/>
</dbReference>
<protein>
    <submittedName>
        <fullName evidence="16">PTS sugar transporter subunit IIA</fullName>
    </submittedName>
</protein>
<dbReference type="CDD" id="cd00211">
    <property type="entry name" value="PTS_IIA_fru"/>
    <property type="match status" value="1"/>
</dbReference>
<evidence type="ECO:0000256" key="12">
    <source>
        <dbReference type="SAM" id="Phobius"/>
    </source>
</evidence>
<dbReference type="GO" id="GO:0005886">
    <property type="term" value="C:plasma membrane"/>
    <property type="evidence" value="ECO:0007669"/>
    <property type="project" value="UniProtKB-SubCell"/>
</dbReference>
<feature type="transmembrane region" description="Helical" evidence="12">
    <location>
        <begin position="366"/>
        <end position="386"/>
    </location>
</feature>
<organism evidence="16 17">
    <name type="scientific">Candidatus Merdicola faecigallinarum</name>
    <dbReference type="NCBI Taxonomy" id="2840862"/>
    <lineage>
        <taxon>Bacteria</taxon>
        <taxon>Bacillati</taxon>
        <taxon>Bacillota</taxon>
        <taxon>Clostridia</taxon>
        <taxon>Candidatus Merdicola</taxon>
    </lineage>
</organism>
<feature type="transmembrane region" description="Helical" evidence="12">
    <location>
        <begin position="571"/>
        <end position="589"/>
    </location>
</feature>
<evidence type="ECO:0000313" key="16">
    <source>
        <dbReference type="EMBL" id="HIU51976.1"/>
    </source>
</evidence>
<dbReference type="NCBIfam" id="TIGR00829">
    <property type="entry name" value="FRU"/>
    <property type="match status" value="1"/>
</dbReference>
<dbReference type="PROSITE" id="PS51104">
    <property type="entry name" value="PTS_EIIC_TYPE_2"/>
    <property type="match status" value="1"/>
</dbReference>
<evidence type="ECO:0000256" key="1">
    <source>
        <dbReference type="ARBA" id="ARBA00004429"/>
    </source>
</evidence>
<dbReference type="GO" id="GO:0005737">
    <property type="term" value="C:cytoplasm"/>
    <property type="evidence" value="ECO:0007669"/>
    <property type="project" value="UniProtKB-SubCell"/>
</dbReference>
<feature type="transmembrane region" description="Helical" evidence="12">
    <location>
        <begin position="511"/>
        <end position="533"/>
    </location>
</feature>
<keyword evidence="3" id="KW-0813">Transport</keyword>
<dbReference type="InterPro" id="IPR004715">
    <property type="entry name" value="PTS_IIA_fruc"/>
</dbReference>
<evidence type="ECO:0000256" key="6">
    <source>
        <dbReference type="ARBA" id="ARBA00022597"/>
    </source>
</evidence>
<dbReference type="GO" id="GO:0022877">
    <property type="term" value="F:protein-N(PI)-phosphohistidine-fructose phosphotransferase system transporter activity"/>
    <property type="evidence" value="ECO:0007669"/>
    <property type="project" value="InterPro"/>
</dbReference>
<feature type="transmembrane region" description="Helical" evidence="12">
    <location>
        <begin position="609"/>
        <end position="630"/>
    </location>
</feature>
<dbReference type="InterPro" id="IPR036095">
    <property type="entry name" value="PTS_EIIB-like_sf"/>
</dbReference>
<dbReference type="FunFam" id="3.40.930.10:FF:000009">
    <property type="entry name" value="PTS system, fructose specific IIABC component"/>
    <property type="match status" value="1"/>
</dbReference>
<evidence type="ECO:0000256" key="7">
    <source>
        <dbReference type="ARBA" id="ARBA00022679"/>
    </source>
</evidence>
<dbReference type="GO" id="GO:0090563">
    <property type="term" value="F:protein-phosphocysteine-sugar phosphotransferase activity"/>
    <property type="evidence" value="ECO:0007669"/>
    <property type="project" value="TreeGrafter"/>
</dbReference>
<dbReference type="SUPFAM" id="SSF55804">
    <property type="entry name" value="Phoshotransferase/anion transport protein"/>
    <property type="match status" value="1"/>
</dbReference>
<evidence type="ECO:0000256" key="4">
    <source>
        <dbReference type="ARBA" id="ARBA00022475"/>
    </source>
</evidence>
<feature type="domain" description="PTS EIIB type-2" evidence="14">
    <location>
        <begin position="168"/>
        <end position="263"/>
    </location>
</feature>
<dbReference type="Gene3D" id="3.40.930.10">
    <property type="entry name" value="Mannitol-specific EII, Chain A"/>
    <property type="match status" value="1"/>
</dbReference>
<dbReference type="SUPFAM" id="SSF52794">
    <property type="entry name" value="PTS system IIB component-like"/>
    <property type="match status" value="1"/>
</dbReference>
<dbReference type="InterPro" id="IPR003353">
    <property type="entry name" value="PTS_IIB_fruc"/>
</dbReference>
<dbReference type="InterPro" id="IPR003352">
    <property type="entry name" value="PTS_EIIC"/>
</dbReference>
<dbReference type="InterPro" id="IPR050864">
    <property type="entry name" value="Bacterial_PTS_Sugar_Transport"/>
</dbReference>
<keyword evidence="7" id="KW-0808">Transferase</keyword>
<dbReference type="Proteomes" id="UP000824093">
    <property type="component" value="Unassembled WGS sequence"/>
</dbReference>
<evidence type="ECO:0000256" key="3">
    <source>
        <dbReference type="ARBA" id="ARBA00022448"/>
    </source>
</evidence>
<keyword evidence="11 12" id="KW-0472">Membrane</keyword>
<dbReference type="Pfam" id="PF02302">
    <property type="entry name" value="PTS_IIB"/>
    <property type="match status" value="1"/>
</dbReference>
<dbReference type="InterPro" id="IPR013011">
    <property type="entry name" value="PTS_EIIB_2"/>
</dbReference>
<feature type="transmembrane region" description="Helical" evidence="12">
    <location>
        <begin position="545"/>
        <end position="564"/>
    </location>
</feature>
<feature type="transmembrane region" description="Helical" evidence="12">
    <location>
        <begin position="392"/>
        <end position="413"/>
    </location>
</feature>
<dbReference type="Pfam" id="PF02378">
    <property type="entry name" value="PTS_EIIC"/>
    <property type="match status" value="1"/>
</dbReference>
<evidence type="ECO:0000259" key="13">
    <source>
        <dbReference type="PROSITE" id="PS51094"/>
    </source>
</evidence>
<dbReference type="NCBIfam" id="TIGR01427">
    <property type="entry name" value="PTS_IIC_fructo"/>
    <property type="match status" value="1"/>
</dbReference>
<feature type="transmembrane region" description="Helical" evidence="12">
    <location>
        <begin position="474"/>
        <end position="490"/>
    </location>
</feature>